<feature type="transmembrane region" description="Helical" evidence="1">
    <location>
        <begin position="484"/>
        <end position="507"/>
    </location>
</feature>
<evidence type="ECO:0000313" key="3">
    <source>
        <dbReference type="Proteomes" id="UP000794436"/>
    </source>
</evidence>
<gene>
    <name evidence="2" type="ORF">Poli38472_000959</name>
</gene>
<dbReference type="AlphaFoldDB" id="A0A8K1FIN1"/>
<proteinExistence type="predicted"/>
<dbReference type="OrthoDB" id="106185at2759"/>
<feature type="transmembrane region" description="Helical" evidence="1">
    <location>
        <begin position="528"/>
        <end position="545"/>
    </location>
</feature>
<keyword evidence="1" id="KW-0472">Membrane</keyword>
<protein>
    <submittedName>
        <fullName evidence="2">Uncharacterized protein</fullName>
    </submittedName>
</protein>
<evidence type="ECO:0000256" key="1">
    <source>
        <dbReference type="SAM" id="Phobius"/>
    </source>
</evidence>
<accession>A0A8K1FIN1</accession>
<dbReference type="Proteomes" id="UP000794436">
    <property type="component" value="Unassembled WGS sequence"/>
</dbReference>
<name>A0A8K1FIN1_PYTOL</name>
<feature type="transmembrane region" description="Helical" evidence="1">
    <location>
        <begin position="49"/>
        <end position="68"/>
    </location>
</feature>
<feature type="transmembrane region" description="Helical" evidence="1">
    <location>
        <begin position="120"/>
        <end position="143"/>
    </location>
</feature>
<dbReference type="EMBL" id="SPLM01000108">
    <property type="protein sequence ID" value="TMW60917.1"/>
    <property type="molecule type" value="Genomic_DNA"/>
</dbReference>
<sequence length="564" mass="64867">MTKRTILSKLWQLVLKAEALFERFQIELQGRYSVERLYQMKTYTERVSWGRLLTVFIVSMVPCLVATISVECIPLRPISEGLAGSKTFYIRSWIVVHISGILAFQHYRQLIPRLPSSLRQIWIMALVLATGVIASQYLCARWIGYPVPFLSILVGPAYMTMLFLNIGFAWGKFLSQNKAVLKELVQLQGLISAMFTLCFVYPVYVYFFVRIPSSLQPLFAVLLPIIKLAAKNMVSPYCKYIEDSKPEAVIFNVEIFHAYFVSICMQNSTSFRTTALLMLMDFVHAGLSLRDISQLAGEIRGMRRKLKDKQQSQNPNTSQPLGDLPAHVLFLLQSDQRVIETGSIRVQSHHPLSGPTALFLVKPSNSIAPMNTILPTEVKPIQQNGPMTDASRLHTNFDLLRIHHHLPESEQRLLLESLDTNARAEYAAKVLQLMHMVEFLVLIEFTEVIIPFVYSTYLYATFFLPNHLYHDQLRDVDEAELRRTLSHVVIYGMLELLSLLIFQFLIYRKIGISPAHQLGFVLEKQWTLVQLKLCSWFLFIIQFSMEHFGIDYTFKFVWLKHTGS</sequence>
<organism evidence="2 3">
    <name type="scientific">Pythium oligandrum</name>
    <name type="common">Mycoparasitic fungus</name>
    <dbReference type="NCBI Taxonomy" id="41045"/>
    <lineage>
        <taxon>Eukaryota</taxon>
        <taxon>Sar</taxon>
        <taxon>Stramenopiles</taxon>
        <taxon>Oomycota</taxon>
        <taxon>Peronosporomycetes</taxon>
        <taxon>Pythiales</taxon>
        <taxon>Pythiaceae</taxon>
        <taxon>Pythium</taxon>
    </lineage>
</organism>
<reference evidence="2" key="1">
    <citation type="submission" date="2019-03" db="EMBL/GenBank/DDBJ databases">
        <title>Long read genome sequence of the mycoparasitic Pythium oligandrum ATCC 38472 isolated from sugarbeet rhizosphere.</title>
        <authorList>
            <person name="Gaulin E."/>
        </authorList>
    </citation>
    <scope>NUCLEOTIDE SEQUENCE</scope>
    <source>
        <strain evidence="2">ATCC 38472_TT</strain>
    </source>
</reference>
<evidence type="ECO:0000313" key="2">
    <source>
        <dbReference type="EMBL" id="TMW60917.1"/>
    </source>
</evidence>
<feature type="transmembrane region" description="Helical" evidence="1">
    <location>
        <begin position="439"/>
        <end position="464"/>
    </location>
</feature>
<feature type="transmembrane region" description="Helical" evidence="1">
    <location>
        <begin position="149"/>
        <end position="170"/>
    </location>
</feature>
<keyword evidence="1" id="KW-0812">Transmembrane</keyword>
<feature type="transmembrane region" description="Helical" evidence="1">
    <location>
        <begin position="190"/>
        <end position="208"/>
    </location>
</feature>
<comment type="caution">
    <text evidence="2">The sequence shown here is derived from an EMBL/GenBank/DDBJ whole genome shotgun (WGS) entry which is preliminary data.</text>
</comment>
<keyword evidence="1" id="KW-1133">Transmembrane helix</keyword>
<keyword evidence="3" id="KW-1185">Reference proteome</keyword>